<evidence type="ECO:0000256" key="1">
    <source>
        <dbReference type="SAM" id="Phobius"/>
    </source>
</evidence>
<accession>A0ABP7SX46</accession>
<feature type="transmembrane region" description="Helical" evidence="1">
    <location>
        <begin position="153"/>
        <end position="171"/>
    </location>
</feature>
<keyword evidence="1" id="KW-0472">Membrane</keyword>
<dbReference type="EMBL" id="BAABAL010000017">
    <property type="protein sequence ID" value="GAA4017797.1"/>
    <property type="molecule type" value="Genomic_DNA"/>
</dbReference>
<keyword evidence="1" id="KW-1133">Transmembrane helix</keyword>
<keyword evidence="3" id="KW-1185">Reference proteome</keyword>
<evidence type="ECO:0008006" key="4">
    <source>
        <dbReference type="Google" id="ProtNLM"/>
    </source>
</evidence>
<feature type="transmembrane region" description="Helical" evidence="1">
    <location>
        <begin position="75"/>
        <end position="93"/>
    </location>
</feature>
<feature type="transmembrane region" description="Helical" evidence="1">
    <location>
        <begin position="12"/>
        <end position="32"/>
    </location>
</feature>
<proteinExistence type="predicted"/>
<name>A0ABP7SX46_9PSEU</name>
<evidence type="ECO:0000313" key="3">
    <source>
        <dbReference type="Proteomes" id="UP001501747"/>
    </source>
</evidence>
<gene>
    <name evidence="2" type="ORF">GCM10022247_46480</name>
</gene>
<feature type="transmembrane region" description="Helical" evidence="1">
    <location>
        <begin position="99"/>
        <end position="120"/>
    </location>
</feature>
<comment type="caution">
    <text evidence="2">The sequence shown here is derived from an EMBL/GenBank/DDBJ whole genome shotgun (WGS) entry which is preliminary data.</text>
</comment>
<organism evidence="2 3">
    <name type="scientific">Allokutzneria multivorans</name>
    <dbReference type="NCBI Taxonomy" id="1142134"/>
    <lineage>
        <taxon>Bacteria</taxon>
        <taxon>Bacillati</taxon>
        <taxon>Actinomycetota</taxon>
        <taxon>Actinomycetes</taxon>
        <taxon>Pseudonocardiales</taxon>
        <taxon>Pseudonocardiaceae</taxon>
        <taxon>Allokutzneria</taxon>
    </lineage>
</organism>
<dbReference type="Proteomes" id="UP001501747">
    <property type="component" value="Unassembled WGS sequence"/>
</dbReference>
<feature type="transmembrane region" description="Helical" evidence="1">
    <location>
        <begin position="177"/>
        <end position="195"/>
    </location>
</feature>
<evidence type="ECO:0000313" key="2">
    <source>
        <dbReference type="EMBL" id="GAA4017797.1"/>
    </source>
</evidence>
<dbReference type="RefSeq" id="WP_344878167.1">
    <property type="nucleotide sequence ID" value="NZ_BAABAL010000017.1"/>
</dbReference>
<feature type="transmembrane region" description="Helical" evidence="1">
    <location>
        <begin position="44"/>
        <end position="63"/>
    </location>
</feature>
<keyword evidence="1" id="KW-0812">Transmembrane</keyword>
<reference evidence="3" key="1">
    <citation type="journal article" date="2019" name="Int. J. Syst. Evol. Microbiol.">
        <title>The Global Catalogue of Microorganisms (GCM) 10K type strain sequencing project: providing services to taxonomists for standard genome sequencing and annotation.</title>
        <authorList>
            <consortium name="The Broad Institute Genomics Platform"/>
            <consortium name="The Broad Institute Genome Sequencing Center for Infectious Disease"/>
            <person name="Wu L."/>
            <person name="Ma J."/>
        </authorList>
    </citation>
    <scope>NUCLEOTIDE SEQUENCE [LARGE SCALE GENOMIC DNA]</scope>
    <source>
        <strain evidence="3">JCM 17342</strain>
    </source>
</reference>
<protein>
    <recommendedName>
        <fullName evidence="4">PH domain-containing protein</fullName>
    </recommendedName>
</protein>
<sequence length="279" mass="30317">MQKPTTNRRHMTLAMGVPLAAFALLVLVQWLFTDVPLDAAEVGTLGFKLGLAAAFGAFEVWAFRGTSTNSRWAPSYSAIGTGVVGSGYALYLAGDPLPFWAELAVGLVVAIALTALVVLIGREVEFADADESARIDLEPGEVATWSRTSPLKWPALAFILVPGILFAYLVFSSRAWSVLPALILPSLALAFLVSFRIRVDINGLSVWPTLLRWPRKRIRLEQIESATVRRAGDTFAMYLRNGETLVVKQKNGTEYTISVNDAHTAAALLNTLAARTEAR</sequence>